<dbReference type="KEGG" id="abac:LuPra_00363"/>
<keyword evidence="2" id="KW-1185">Reference proteome</keyword>
<evidence type="ECO:0000313" key="2">
    <source>
        <dbReference type="Proteomes" id="UP000076079"/>
    </source>
</evidence>
<proteinExistence type="predicted"/>
<accession>A0A143PFK0</accession>
<organism evidence="1 2">
    <name type="scientific">Luteitalea pratensis</name>
    <dbReference type="NCBI Taxonomy" id="1855912"/>
    <lineage>
        <taxon>Bacteria</taxon>
        <taxon>Pseudomonadati</taxon>
        <taxon>Acidobacteriota</taxon>
        <taxon>Vicinamibacteria</taxon>
        <taxon>Vicinamibacterales</taxon>
        <taxon>Vicinamibacteraceae</taxon>
        <taxon>Luteitalea</taxon>
    </lineage>
</organism>
<reference evidence="2" key="2">
    <citation type="submission" date="2016-04" db="EMBL/GenBank/DDBJ databases">
        <title>First Complete Genome Sequence of a Subdivision 6 Acidobacterium.</title>
        <authorList>
            <person name="Huang S."/>
            <person name="Vieira S."/>
            <person name="Bunk B."/>
            <person name="Riedel T."/>
            <person name="Sproeer C."/>
            <person name="Overmann J."/>
        </authorList>
    </citation>
    <scope>NUCLEOTIDE SEQUENCE [LARGE SCALE GENOMIC DNA]</scope>
    <source>
        <strain evidence="2">DSM 100886 HEG_-6_39</strain>
    </source>
</reference>
<gene>
    <name evidence="1" type="ORF">LuPra_00363</name>
</gene>
<dbReference type="Proteomes" id="UP000076079">
    <property type="component" value="Chromosome"/>
</dbReference>
<name>A0A143PFK0_LUTPR</name>
<sequence length="41" mass="4502">MCLLPPGMLMLFSFIDPTYTAPLLNTILGWVTCSASRLARS</sequence>
<dbReference type="STRING" id="1855912.LuPra_00363"/>
<protein>
    <submittedName>
        <fullName evidence="1">Uncharacterized protein</fullName>
    </submittedName>
</protein>
<dbReference type="AlphaFoldDB" id="A0A143PFK0"/>
<evidence type="ECO:0000313" key="1">
    <source>
        <dbReference type="EMBL" id="AMY07196.1"/>
    </source>
</evidence>
<reference evidence="1 2" key="1">
    <citation type="journal article" date="2016" name="Genome Announc.">
        <title>First Complete Genome Sequence of a Subdivision 6 Acidobacterium Strain.</title>
        <authorList>
            <person name="Huang S."/>
            <person name="Vieira S."/>
            <person name="Bunk B."/>
            <person name="Riedel T."/>
            <person name="Sproer C."/>
            <person name="Overmann J."/>
        </authorList>
    </citation>
    <scope>NUCLEOTIDE SEQUENCE [LARGE SCALE GENOMIC DNA]</scope>
    <source>
        <strain evidence="2">DSM 100886 HEG_-6_39</strain>
    </source>
</reference>
<dbReference type="EMBL" id="CP015136">
    <property type="protein sequence ID" value="AMY07196.1"/>
    <property type="molecule type" value="Genomic_DNA"/>
</dbReference>